<feature type="region of interest" description="Disordered" evidence="1">
    <location>
        <begin position="162"/>
        <end position="322"/>
    </location>
</feature>
<feature type="compositionally biased region" description="Low complexity" evidence="1">
    <location>
        <begin position="21"/>
        <end position="32"/>
    </location>
</feature>
<evidence type="ECO:0000313" key="3">
    <source>
        <dbReference type="Proteomes" id="UP000562682"/>
    </source>
</evidence>
<feature type="compositionally biased region" description="Polar residues" evidence="1">
    <location>
        <begin position="33"/>
        <end position="49"/>
    </location>
</feature>
<protein>
    <submittedName>
        <fullName evidence="2">Uncharacterized protein</fullName>
    </submittedName>
</protein>
<feature type="compositionally biased region" description="Polar residues" evidence="1">
    <location>
        <begin position="77"/>
        <end position="91"/>
    </location>
</feature>
<sequence>MSGNPNDGMPPDDENQNQTRNQGQNPGQYPNQHSMHGNSGDPSLSNTIPNEPVQAYSGQNAGLNPGGQQPPIPQVQHANQPNPFQPGNWNFETKDIPQMSHDILDQIFNHPVPDPQAQAKCDLALRRLRDLLQMYTANVAMIQPDNDSSLNVPNLFSIEIPGSADLNPNNTGNVGYSPAEPAPVESQHEPHSTAGHQNVVNTPLALPAAPTFQGSFGGPRHKKRGPAASPDTTAPAPKRMRNLQPNTSGDEGDNANSSEIPGPTPNTTPLSPKQPQRTRKRKADIDEEEHDGEDDLLSDPRPQKKLRGEPAASTTKSISRINLKKEDHEKVVEGTSCEFCTNEPQSNPCDWEQVTQSNGPEVYDLECTNCANHRSKNKDNPELAGHKCQVRGPKTLIHFEHKRYGVGDPQGYEKTACNICARKKEGEACDVDTILGYYCLNCRKKGECKVGESEMPLRRPKKLTRRPWYRHPCDRCFLRHKKSDGDMKGDDCCSWISDRGEWEKKQACKQCQKDETICLDLGEPMDTFVETNKNFPTSWKIREHFEADKENTKGDKEKWHEYAEVLPNTTWRKPCQGCKTAGKITDCLVMWHQPYYACERCTQLGIDCMVEVEKGRFRQYPIFDLSRVGFGQFTPFNACTQCVEVGRNCDRQRPCDSCRLYRAKCDAFSWKKPGCIDRAKLTNRQNKNTYSPGPLYYLALGYGAGGVNDLKDGQKLEHWIGPTAPVYGLIKPEDGPRRYRSVAHAHGFHRPPEGIAVPPVLSVARQLKDTSATDLGSWIAALWLNQQPQAPKDDLQAYKKVWDLLRDAQNLQMKKAGIESNLPPPISTVRRFQGGPVLSDLWGMQGPMLPSAHGNPNDTQSQGVSQSLTYQLSNQYGNVYNPQQNASAPQTQPYQPSAAQQPFGFTEILNGSNNDPAAFWQEDGGPSQQQLHTPAIQSHPVQPSLGPAGQQIHGSPDQQLFLNTQGERQMAQDQAPPNQQDCGNLDQEQLDAYSRQPGLPQDQTGDEQNSQWGDTEDWFEMLAPLKTSVQRTADDESGEHPPYANSAILAKDTENDQQEPHSGSKAPDQSPDQSAEGSNESQDELFRRYIDFKGNQTHRRSRASRGERWLKPQTSRGSKKSSQERTARGNRVPKNANGRDAFNPFLGFTFGPDQKPRFTEKPKSSRWKVFNHLEGIDMSEWHESKSQEPEEESQIRLFSIVNGQTNQPTPLRNVLGDVPREEKVIRTKRYCAEPGEGGWGSCAAWNTDGQGQATCQSSAHRNTALPYFPVCNDCTRGNVKYLFQHEHNPITESELLSMRAYLCNECAGQMSAGAPKAVQDQIIGTRRVYGIAAAEAQLQNRQKLVNDLSKAANLKRNTEALTGCSCANRMLGTSLCRFHRLYYAEEVMKHAALMQEWRLSRFKKAVCPSCLAQKPSEQVNVSANVDGFVTGAPTAWACVVCNDWVVNEQNNVNNQPKAIDKPLWNLNIGRKLLGPHREIATGRVLGEVVSV</sequence>
<name>A0A8H6CUY2_9HYPO</name>
<feature type="region of interest" description="Disordered" evidence="1">
    <location>
        <begin position="878"/>
        <end position="932"/>
    </location>
</feature>
<accession>A0A8H6CUY2</accession>
<feature type="compositionally biased region" description="Polar residues" evidence="1">
    <location>
        <begin position="243"/>
        <end position="275"/>
    </location>
</feature>
<feature type="region of interest" description="Disordered" evidence="1">
    <location>
        <begin position="844"/>
        <end position="865"/>
    </location>
</feature>
<feature type="region of interest" description="Disordered" evidence="1">
    <location>
        <begin position="1"/>
        <end position="91"/>
    </location>
</feature>
<gene>
    <name evidence="2" type="ORF">FDENT_2206</name>
</gene>
<keyword evidence="3" id="KW-1185">Reference proteome</keyword>
<evidence type="ECO:0000313" key="2">
    <source>
        <dbReference type="EMBL" id="KAF5693162.1"/>
    </source>
</evidence>
<evidence type="ECO:0000256" key="1">
    <source>
        <dbReference type="SAM" id="MobiDB-lite"/>
    </source>
</evidence>
<comment type="caution">
    <text evidence="2">The sequence shown here is derived from an EMBL/GenBank/DDBJ whole genome shotgun (WGS) entry which is preliminary data.</text>
</comment>
<feature type="region of interest" description="Disordered" evidence="1">
    <location>
        <begin position="1053"/>
        <end position="1148"/>
    </location>
</feature>
<feature type="compositionally biased region" description="Polar residues" evidence="1">
    <location>
        <begin position="854"/>
        <end position="865"/>
    </location>
</feature>
<dbReference type="EMBL" id="JAAOAK010000048">
    <property type="protein sequence ID" value="KAF5693162.1"/>
    <property type="molecule type" value="Genomic_DNA"/>
</dbReference>
<feature type="compositionally biased region" description="Polar residues" evidence="1">
    <location>
        <begin position="878"/>
        <end position="900"/>
    </location>
</feature>
<proteinExistence type="predicted"/>
<feature type="compositionally biased region" description="Low complexity" evidence="1">
    <location>
        <begin position="226"/>
        <end position="237"/>
    </location>
</feature>
<feature type="compositionally biased region" description="Acidic residues" evidence="1">
    <location>
        <begin position="285"/>
        <end position="297"/>
    </location>
</feature>
<feature type="compositionally biased region" description="Polar residues" evidence="1">
    <location>
        <begin position="1070"/>
        <end position="1080"/>
    </location>
</feature>
<dbReference type="Proteomes" id="UP000562682">
    <property type="component" value="Unassembled WGS sequence"/>
</dbReference>
<reference evidence="2 3" key="1">
    <citation type="submission" date="2020-05" db="EMBL/GenBank/DDBJ databases">
        <title>Identification and distribution of gene clusters putatively required for synthesis of sphingolipid metabolism inhibitors in phylogenetically diverse species of the filamentous fungus Fusarium.</title>
        <authorList>
            <person name="Kim H.-S."/>
            <person name="Busman M."/>
            <person name="Brown D.W."/>
            <person name="Divon H."/>
            <person name="Uhlig S."/>
            <person name="Proctor R.H."/>
        </authorList>
    </citation>
    <scope>NUCLEOTIDE SEQUENCE [LARGE SCALE GENOMIC DNA]</scope>
    <source>
        <strain evidence="2 3">NRRL 25311</strain>
    </source>
</reference>
<organism evidence="2 3">
    <name type="scientific">Fusarium denticulatum</name>
    <dbReference type="NCBI Taxonomy" id="48507"/>
    <lineage>
        <taxon>Eukaryota</taxon>
        <taxon>Fungi</taxon>
        <taxon>Dikarya</taxon>
        <taxon>Ascomycota</taxon>
        <taxon>Pezizomycotina</taxon>
        <taxon>Sordariomycetes</taxon>
        <taxon>Hypocreomycetidae</taxon>
        <taxon>Hypocreales</taxon>
        <taxon>Nectriaceae</taxon>
        <taxon>Fusarium</taxon>
        <taxon>Fusarium fujikuroi species complex</taxon>
    </lineage>
</organism>